<dbReference type="InterPro" id="IPR050790">
    <property type="entry name" value="ExbB/TolQ_transport"/>
</dbReference>
<evidence type="ECO:0000313" key="9">
    <source>
        <dbReference type="EMBL" id="TCK60453.1"/>
    </source>
</evidence>
<name>A0A4R1K9C4_9BACT</name>
<keyword evidence="6" id="KW-0653">Protein transport</keyword>
<gene>
    <name evidence="9" type="ORF">C8D98_1327</name>
</gene>
<dbReference type="GO" id="GO:0005886">
    <property type="term" value="C:plasma membrane"/>
    <property type="evidence" value="ECO:0007669"/>
    <property type="project" value="UniProtKB-SubCell"/>
</dbReference>
<dbReference type="Pfam" id="PF01618">
    <property type="entry name" value="MotA_ExbB"/>
    <property type="match status" value="1"/>
</dbReference>
<evidence type="ECO:0000256" key="6">
    <source>
        <dbReference type="RuleBase" id="RU004057"/>
    </source>
</evidence>
<comment type="subcellular location">
    <subcellularLocation>
        <location evidence="1">Cell membrane</location>
        <topology evidence="1">Multi-pass membrane protein</topology>
    </subcellularLocation>
    <subcellularLocation>
        <location evidence="6">Membrane</location>
        <topology evidence="6">Multi-pass membrane protein</topology>
    </subcellularLocation>
</comment>
<evidence type="ECO:0000256" key="2">
    <source>
        <dbReference type="ARBA" id="ARBA00022475"/>
    </source>
</evidence>
<evidence type="ECO:0000256" key="1">
    <source>
        <dbReference type="ARBA" id="ARBA00004651"/>
    </source>
</evidence>
<keyword evidence="6" id="KW-0813">Transport</keyword>
<dbReference type="PANTHER" id="PTHR30625:SF11">
    <property type="entry name" value="MOTA_TOLQ_EXBB PROTON CHANNEL DOMAIN-CONTAINING PROTEIN"/>
    <property type="match status" value="1"/>
</dbReference>
<evidence type="ECO:0000256" key="7">
    <source>
        <dbReference type="SAM" id="Phobius"/>
    </source>
</evidence>
<keyword evidence="2" id="KW-1003">Cell membrane</keyword>
<feature type="transmembrane region" description="Helical" evidence="7">
    <location>
        <begin position="15"/>
        <end position="35"/>
    </location>
</feature>
<keyword evidence="5 7" id="KW-0472">Membrane</keyword>
<dbReference type="AlphaFoldDB" id="A0A4R1K9C4"/>
<evidence type="ECO:0000256" key="4">
    <source>
        <dbReference type="ARBA" id="ARBA00022989"/>
    </source>
</evidence>
<keyword evidence="3 7" id="KW-0812">Transmembrane</keyword>
<feature type="transmembrane region" description="Helical" evidence="7">
    <location>
        <begin position="158"/>
        <end position="179"/>
    </location>
</feature>
<feature type="domain" description="MotA/TolQ/ExbB proton channel" evidence="8">
    <location>
        <begin position="91"/>
        <end position="191"/>
    </location>
</feature>
<dbReference type="Proteomes" id="UP000294614">
    <property type="component" value="Unassembled WGS sequence"/>
</dbReference>
<dbReference type="OrthoDB" id="4045at2"/>
<evidence type="ECO:0000313" key="10">
    <source>
        <dbReference type="Proteomes" id="UP000294614"/>
    </source>
</evidence>
<dbReference type="InterPro" id="IPR002898">
    <property type="entry name" value="MotA_ExbB_proton_chnl"/>
</dbReference>
<comment type="similarity">
    <text evidence="6">Belongs to the exbB/tolQ family.</text>
</comment>
<dbReference type="RefSeq" id="WP_132873161.1">
    <property type="nucleotide sequence ID" value="NZ_JAJUHT010000007.1"/>
</dbReference>
<protein>
    <submittedName>
        <fullName evidence="9">Biopolymer transport protein ExbB</fullName>
    </submittedName>
</protein>
<comment type="caution">
    <text evidence="9">The sequence shown here is derived from an EMBL/GenBank/DDBJ whole genome shotgun (WGS) entry which is preliminary data.</text>
</comment>
<dbReference type="EMBL" id="SMGG01000004">
    <property type="protein sequence ID" value="TCK60453.1"/>
    <property type="molecule type" value="Genomic_DNA"/>
</dbReference>
<dbReference type="GO" id="GO:0017038">
    <property type="term" value="P:protein import"/>
    <property type="evidence" value="ECO:0007669"/>
    <property type="project" value="TreeGrafter"/>
</dbReference>
<keyword evidence="10" id="KW-1185">Reference proteome</keyword>
<evidence type="ECO:0000259" key="8">
    <source>
        <dbReference type="Pfam" id="PF01618"/>
    </source>
</evidence>
<feature type="transmembrane region" description="Helical" evidence="7">
    <location>
        <begin position="116"/>
        <end position="138"/>
    </location>
</feature>
<evidence type="ECO:0000256" key="5">
    <source>
        <dbReference type="ARBA" id="ARBA00023136"/>
    </source>
</evidence>
<accession>A0A4R1K9C4</accession>
<evidence type="ECO:0000256" key="3">
    <source>
        <dbReference type="ARBA" id="ARBA00022692"/>
    </source>
</evidence>
<keyword evidence="4 7" id="KW-1133">Transmembrane helix</keyword>
<organism evidence="9 10">
    <name type="scientific">Seleniivibrio woodruffii</name>
    <dbReference type="NCBI Taxonomy" id="1078050"/>
    <lineage>
        <taxon>Bacteria</taxon>
        <taxon>Pseudomonadati</taxon>
        <taxon>Deferribacterota</taxon>
        <taxon>Deferribacteres</taxon>
        <taxon>Deferribacterales</taxon>
        <taxon>Geovibrionaceae</taxon>
        <taxon>Seleniivibrio</taxon>
    </lineage>
</organism>
<reference evidence="9 10" key="1">
    <citation type="submission" date="2019-03" db="EMBL/GenBank/DDBJ databases">
        <title>Genomic Encyclopedia of Type Strains, Phase IV (KMG-IV): sequencing the most valuable type-strain genomes for metagenomic binning, comparative biology and taxonomic classification.</title>
        <authorList>
            <person name="Goeker M."/>
        </authorList>
    </citation>
    <scope>NUCLEOTIDE SEQUENCE [LARGE SCALE GENOMIC DNA]</scope>
    <source>
        <strain evidence="9 10">DSM 24984</strain>
    </source>
</reference>
<sequence length="205" mass="22850">MFELNVELLEKGGVLMYPIILLSVIALAVFFERLFSLRESNFVPRDFMERLMEKLNNKDIEAAKTMCAENRSSISVVASDILKNLNLPYSRLMETAEESGRYQAKRLERFQPTLQAISTIAPMLGFLGTVFGMIKTFLALAQYGAGNAQPLAAGIAEALITTAAGLCVAIPTMAFYYFIRFRSERITVELEKAASRVMNAVVKED</sequence>
<proteinExistence type="inferred from homology"/>
<dbReference type="PANTHER" id="PTHR30625">
    <property type="entry name" value="PROTEIN TOLQ"/>
    <property type="match status" value="1"/>
</dbReference>